<dbReference type="AlphaFoldDB" id="A0A9P4MG60"/>
<keyword evidence="5" id="KW-1185">Reference proteome</keyword>
<dbReference type="PANTHER" id="PTHR10067:SF13">
    <property type="entry name" value="PHOSPHATIDYLSERINE DECARBOXYLASE"/>
    <property type="match status" value="1"/>
</dbReference>
<proteinExistence type="predicted"/>
<dbReference type="GO" id="GO:0004609">
    <property type="term" value="F:phosphatidylserine decarboxylase activity"/>
    <property type="evidence" value="ECO:0007669"/>
    <property type="project" value="InterPro"/>
</dbReference>
<feature type="region of interest" description="Disordered" evidence="3">
    <location>
        <begin position="1"/>
        <end position="20"/>
    </location>
</feature>
<evidence type="ECO:0000313" key="5">
    <source>
        <dbReference type="Proteomes" id="UP000799439"/>
    </source>
</evidence>
<dbReference type="Pfam" id="PF02666">
    <property type="entry name" value="PS_Dcarbxylase"/>
    <property type="match status" value="1"/>
</dbReference>
<dbReference type="OrthoDB" id="5973539at2759"/>
<dbReference type="EMBL" id="ML996093">
    <property type="protein sequence ID" value="KAF2148619.1"/>
    <property type="molecule type" value="Genomic_DNA"/>
</dbReference>
<dbReference type="PANTHER" id="PTHR10067">
    <property type="entry name" value="PHOSPHATIDYLSERINE DECARBOXYLASE"/>
    <property type="match status" value="1"/>
</dbReference>
<accession>A0A9P4MG60</accession>
<name>A0A9P4MG60_9PEZI</name>
<keyword evidence="1" id="KW-0210">Decarboxylase</keyword>
<evidence type="ECO:0000256" key="1">
    <source>
        <dbReference type="ARBA" id="ARBA00022793"/>
    </source>
</evidence>
<dbReference type="InterPro" id="IPR003817">
    <property type="entry name" value="PS_Dcarbxylase"/>
</dbReference>
<keyword evidence="2" id="KW-0456">Lyase</keyword>
<gene>
    <name evidence="4" type="ORF">K461DRAFT_272092</name>
</gene>
<evidence type="ECO:0008006" key="6">
    <source>
        <dbReference type="Google" id="ProtNLM"/>
    </source>
</evidence>
<sequence>MTSSVTSAGSHLPRAPPPEGRGGYNPVILLLTGWNEFLPKDATTGKTPLDLAVMSALDSSIGQKFKDLKIHDTMSFLNFADHLLRWVPEENTEGKKIYDILCLFAFVFDQPSLQIYQNEVHPKSVGQPLTWLSSWIVVFSQIQGQWLDTQASITKESLESFKKSPLYDYDECEKQTFSSFNDFFYRTLKPGSRPIAEPDNAKTIVFPADSTFDVAYSIDANDFINVKGLQWNTNDLLKDSRYHDDFDGGVWMHAFLNTWNYHRQHAPVAGVVKEAKIIHGAAYIDVIASDDGDLEHIRRLPSLSAQDGSGYQFLQTRGLIVIDAGELGLVAVLPIGMSQVSGIVLTVEPGQKVEKGDNLSYFKFGGSDIVVVFQPKAGLTPKSFDHIDRQHFSKVGQVLAKATPQ</sequence>
<evidence type="ECO:0000313" key="4">
    <source>
        <dbReference type="EMBL" id="KAF2148619.1"/>
    </source>
</evidence>
<organism evidence="4 5">
    <name type="scientific">Myriangium duriaei CBS 260.36</name>
    <dbReference type="NCBI Taxonomy" id="1168546"/>
    <lineage>
        <taxon>Eukaryota</taxon>
        <taxon>Fungi</taxon>
        <taxon>Dikarya</taxon>
        <taxon>Ascomycota</taxon>
        <taxon>Pezizomycotina</taxon>
        <taxon>Dothideomycetes</taxon>
        <taxon>Dothideomycetidae</taxon>
        <taxon>Myriangiales</taxon>
        <taxon>Myriangiaceae</taxon>
        <taxon>Myriangium</taxon>
    </lineage>
</organism>
<dbReference type="GO" id="GO:0008654">
    <property type="term" value="P:phospholipid biosynthetic process"/>
    <property type="evidence" value="ECO:0007669"/>
    <property type="project" value="InterPro"/>
</dbReference>
<dbReference type="Proteomes" id="UP000799439">
    <property type="component" value="Unassembled WGS sequence"/>
</dbReference>
<reference evidence="4" key="1">
    <citation type="journal article" date="2020" name="Stud. Mycol.">
        <title>101 Dothideomycetes genomes: a test case for predicting lifestyles and emergence of pathogens.</title>
        <authorList>
            <person name="Haridas S."/>
            <person name="Albert R."/>
            <person name="Binder M."/>
            <person name="Bloem J."/>
            <person name="Labutti K."/>
            <person name="Salamov A."/>
            <person name="Andreopoulos B."/>
            <person name="Baker S."/>
            <person name="Barry K."/>
            <person name="Bills G."/>
            <person name="Bluhm B."/>
            <person name="Cannon C."/>
            <person name="Castanera R."/>
            <person name="Culley D."/>
            <person name="Daum C."/>
            <person name="Ezra D."/>
            <person name="Gonzalez J."/>
            <person name="Henrissat B."/>
            <person name="Kuo A."/>
            <person name="Liang C."/>
            <person name="Lipzen A."/>
            <person name="Lutzoni F."/>
            <person name="Magnuson J."/>
            <person name="Mondo S."/>
            <person name="Nolan M."/>
            <person name="Ohm R."/>
            <person name="Pangilinan J."/>
            <person name="Park H.-J."/>
            <person name="Ramirez L."/>
            <person name="Alfaro M."/>
            <person name="Sun H."/>
            <person name="Tritt A."/>
            <person name="Yoshinaga Y."/>
            <person name="Zwiers L.-H."/>
            <person name="Turgeon B."/>
            <person name="Goodwin S."/>
            <person name="Spatafora J."/>
            <person name="Crous P."/>
            <person name="Grigoriev I."/>
        </authorList>
    </citation>
    <scope>NUCLEOTIDE SEQUENCE</scope>
    <source>
        <strain evidence="4">CBS 260.36</strain>
    </source>
</reference>
<evidence type="ECO:0000256" key="2">
    <source>
        <dbReference type="ARBA" id="ARBA00023239"/>
    </source>
</evidence>
<comment type="caution">
    <text evidence="4">The sequence shown here is derived from an EMBL/GenBank/DDBJ whole genome shotgun (WGS) entry which is preliminary data.</text>
</comment>
<protein>
    <recommendedName>
        <fullName evidence="6">Phosphatidylserine decarboxylase</fullName>
    </recommendedName>
</protein>
<evidence type="ECO:0000256" key="3">
    <source>
        <dbReference type="SAM" id="MobiDB-lite"/>
    </source>
</evidence>